<name>A0A518D393_9BACT</name>
<dbReference type="OrthoDB" id="9804124at2"/>
<dbReference type="Proteomes" id="UP000319342">
    <property type="component" value="Chromosome"/>
</dbReference>
<proteinExistence type="inferred from homology"/>
<dbReference type="GO" id="GO:0004180">
    <property type="term" value="F:carboxypeptidase activity"/>
    <property type="evidence" value="ECO:0007669"/>
    <property type="project" value="UniProtKB-KW"/>
</dbReference>
<comment type="catalytic activity">
    <reaction evidence="1">
        <text>a beta-lactam + H2O = a substituted beta-amino acid</text>
        <dbReference type="Rhea" id="RHEA:20401"/>
        <dbReference type="ChEBI" id="CHEBI:15377"/>
        <dbReference type="ChEBI" id="CHEBI:35627"/>
        <dbReference type="ChEBI" id="CHEBI:140347"/>
        <dbReference type="EC" id="3.5.2.6"/>
    </reaction>
</comment>
<evidence type="ECO:0000256" key="6">
    <source>
        <dbReference type="ARBA" id="ARBA00022729"/>
    </source>
</evidence>
<reference evidence="12 13" key="1">
    <citation type="submission" date="2019-02" db="EMBL/GenBank/DDBJ databases">
        <title>Deep-cultivation of Planctomycetes and their phenomic and genomic characterization uncovers novel biology.</title>
        <authorList>
            <person name="Wiegand S."/>
            <person name="Jogler M."/>
            <person name="Boedeker C."/>
            <person name="Pinto D."/>
            <person name="Vollmers J."/>
            <person name="Rivas-Marin E."/>
            <person name="Kohn T."/>
            <person name="Peeters S.H."/>
            <person name="Heuer A."/>
            <person name="Rast P."/>
            <person name="Oberbeckmann S."/>
            <person name="Bunk B."/>
            <person name="Jeske O."/>
            <person name="Meyerdierks A."/>
            <person name="Storesund J.E."/>
            <person name="Kallscheuer N."/>
            <person name="Luecker S."/>
            <person name="Lage O.M."/>
            <person name="Pohl T."/>
            <person name="Merkel B.J."/>
            <person name="Hornburger P."/>
            <person name="Mueller R.-W."/>
            <person name="Bruemmer F."/>
            <person name="Labrenz M."/>
            <person name="Spormann A.M."/>
            <person name="Op den Camp H."/>
            <person name="Overmann J."/>
            <person name="Amann R."/>
            <person name="Jetten M.S.M."/>
            <person name="Mascher T."/>
            <person name="Medema M.H."/>
            <person name="Devos D.P."/>
            <person name="Kaster A.-K."/>
            <person name="Ovreas L."/>
            <person name="Rohde M."/>
            <person name="Galperin M.Y."/>
            <person name="Jogler C."/>
        </authorList>
    </citation>
    <scope>NUCLEOTIDE SEQUENCE [LARGE SCALE GENOMIC DNA]</scope>
    <source>
        <strain evidence="12 13">Pla163</strain>
    </source>
</reference>
<dbReference type="GO" id="GO:0008658">
    <property type="term" value="F:penicillin binding"/>
    <property type="evidence" value="ECO:0007669"/>
    <property type="project" value="InterPro"/>
</dbReference>
<dbReference type="SUPFAM" id="SSF56519">
    <property type="entry name" value="Penicillin binding protein dimerisation domain"/>
    <property type="match status" value="1"/>
</dbReference>
<feature type="domain" description="Penicillin-binding protein transpeptidase" evidence="10">
    <location>
        <begin position="718"/>
        <end position="1044"/>
    </location>
</feature>
<dbReference type="Pfam" id="PF03717">
    <property type="entry name" value="PBP_dimer"/>
    <property type="match status" value="1"/>
</dbReference>
<comment type="subcellular location">
    <subcellularLocation>
        <location evidence="2">Membrane</location>
    </subcellularLocation>
</comment>
<keyword evidence="9" id="KW-0046">Antibiotic resistance</keyword>
<organism evidence="12 13">
    <name type="scientific">Rohdeia mirabilis</name>
    <dbReference type="NCBI Taxonomy" id="2528008"/>
    <lineage>
        <taxon>Bacteria</taxon>
        <taxon>Pseudomonadati</taxon>
        <taxon>Planctomycetota</taxon>
        <taxon>Planctomycetia</taxon>
        <taxon>Planctomycetia incertae sedis</taxon>
        <taxon>Rohdeia</taxon>
    </lineage>
</organism>
<dbReference type="InterPro" id="IPR005311">
    <property type="entry name" value="PBP_dimer"/>
</dbReference>
<dbReference type="EC" id="3.5.2.6" evidence="4"/>
<keyword evidence="12" id="KW-0808">Transferase</keyword>
<dbReference type="AlphaFoldDB" id="A0A518D393"/>
<dbReference type="InterPro" id="IPR036138">
    <property type="entry name" value="PBP_dimer_sf"/>
</dbReference>
<feature type="domain" description="Penicillin-binding protein dimerisation" evidence="11">
    <location>
        <begin position="510"/>
        <end position="654"/>
    </location>
</feature>
<accession>A0A518D393</accession>
<dbReference type="PANTHER" id="PTHR30627">
    <property type="entry name" value="PEPTIDOGLYCAN D,D-TRANSPEPTIDASE"/>
    <property type="match status" value="1"/>
</dbReference>
<keyword evidence="6" id="KW-0732">Signal</keyword>
<evidence type="ECO:0000256" key="9">
    <source>
        <dbReference type="ARBA" id="ARBA00023251"/>
    </source>
</evidence>
<evidence type="ECO:0000256" key="4">
    <source>
        <dbReference type="ARBA" id="ARBA00012865"/>
    </source>
</evidence>
<evidence type="ECO:0000256" key="5">
    <source>
        <dbReference type="ARBA" id="ARBA00022645"/>
    </source>
</evidence>
<evidence type="ECO:0000256" key="3">
    <source>
        <dbReference type="ARBA" id="ARBA00007898"/>
    </source>
</evidence>
<evidence type="ECO:0000256" key="1">
    <source>
        <dbReference type="ARBA" id="ARBA00001526"/>
    </source>
</evidence>
<keyword evidence="12" id="KW-0328">Glycosyltransferase</keyword>
<evidence type="ECO:0000313" key="12">
    <source>
        <dbReference type="EMBL" id="QDU85946.1"/>
    </source>
</evidence>
<gene>
    <name evidence="12" type="primary">ftsI</name>
    <name evidence="12" type="ORF">Pla163_30930</name>
</gene>
<comment type="similarity">
    <text evidence="3">Belongs to the class-D beta-lactamase family.</text>
</comment>
<evidence type="ECO:0000259" key="10">
    <source>
        <dbReference type="Pfam" id="PF00905"/>
    </source>
</evidence>
<evidence type="ECO:0000313" key="13">
    <source>
        <dbReference type="Proteomes" id="UP000319342"/>
    </source>
</evidence>
<evidence type="ECO:0000256" key="7">
    <source>
        <dbReference type="ARBA" id="ARBA00022801"/>
    </source>
</evidence>
<dbReference type="RefSeq" id="WP_145190262.1">
    <property type="nucleotide sequence ID" value="NZ_CP036290.1"/>
</dbReference>
<keyword evidence="5" id="KW-0645">Protease</keyword>
<dbReference type="GO" id="GO:0005886">
    <property type="term" value="C:plasma membrane"/>
    <property type="evidence" value="ECO:0007669"/>
    <property type="project" value="TreeGrafter"/>
</dbReference>
<dbReference type="GO" id="GO:0016757">
    <property type="term" value="F:glycosyltransferase activity"/>
    <property type="evidence" value="ECO:0007669"/>
    <property type="project" value="UniProtKB-KW"/>
</dbReference>
<keyword evidence="8" id="KW-0472">Membrane</keyword>
<protein>
    <recommendedName>
        <fullName evidence="4">beta-lactamase</fullName>
        <ecNumber evidence="4">3.5.2.6</ecNumber>
    </recommendedName>
</protein>
<dbReference type="Gene3D" id="3.40.710.10">
    <property type="entry name" value="DD-peptidase/beta-lactamase superfamily"/>
    <property type="match status" value="1"/>
</dbReference>
<dbReference type="Pfam" id="PF00905">
    <property type="entry name" value="Transpeptidase"/>
    <property type="match status" value="1"/>
</dbReference>
<dbReference type="InterPro" id="IPR001460">
    <property type="entry name" value="PCN-bd_Tpept"/>
</dbReference>
<keyword evidence="5" id="KW-0121">Carboxypeptidase</keyword>
<dbReference type="InterPro" id="IPR012338">
    <property type="entry name" value="Beta-lactam/transpept-like"/>
</dbReference>
<keyword evidence="13" id="KW-1185">Reference proteome</keyword>
<dbReference type="InterPro" id="IPR050515">
    <property type="entry name" value="Beta-lactam/transpept"/>
</dbReference>
<sequence>MIIAALLAAVVIGRLYQIQVVEHRTWADEARRLELSGAVLPYDRGPILDATGTPLVEDAPGYRLELDYRDFRRGAPLGQVAHARSTVLGRPVTLFDALANLEAWATELVLLAPGELHDFGKGAGLRGTSFDIPATERPFDEQRAGRASDLRYYVVALLDVDDDEKGELRRLERRSDTRDSYLRYLARLRDVDERELLADLRAQWLASVERLRVLARRLEWEGEESLGALPIGGAGSSAVEDGAFTALVSDLEGWRRSVEDAASTALFRELYGFHPGRIAPATLVERFDLDWLERRIGWDRARVASWAEQARFGYLHGWRAGYALPRLLARVRLDGQRPDAEHFASIVLGAFARGRDFVAALDGRPTSWRELDELAVLDDLPRVLELDDDDAATATERPPLDPLDPAERELVGATLEWVEATRWIDETRAARLYSEFVGELGTRLESTYGGTLAGVLAADAHRTQAQRADRTRRLALALLDTFEDQFQVALTERLAELAARSPGGLLTLDEERRDRLSERARHLIKDYSSRAVTLHDDPDYDVVFLLTRDAEHYPGVRVVPVRERRTVPRGPEGLPLAQELVGDVALLDANGEIRQRAKSQRLKDLRRDVTRSDTEERELAELMQELLRRDELRGVSGIEASFDAELRGANGYQERIGLEDVYGRGARDEYLTAVEDGDAIRLTIDPDLQRAARETINRPRPVLTDPKLDDAWYAEPVGAIVLLDIQGRVLAAASAPDSSTELDGDEEGERARIVERVFGRPNTFQPVGSVYKPFVALWALDRVPDFDASFMNDCAVPPGKTWAEYEGLRCHAQYGHGQLTLPYALAVSCNPYFARLADVIGFEGVVSVGYDFGFTESTGVLAVGDEIEVGRGLNDWGGRTFEFDDRAQMDLQLRRAANGLQVVEASPAQVARAYLTLARGSRVPLRLVDAVGDREVPWGEPVPLPYARASLDELRGYLEAVTNANAGSASDTLSRTQIGHVVVAKTGSADLSSRTEDGGAVRKHTWVAGWLPAEDPQIVFAVYVHDTTATSGHSAGYVARDLLQKTAVMDWLKERGYEQNFAPYEVRIATGRLANPPRNPLSPR</sequence>
<evidence type="ECO:0000256" key="2">
    <source>
        <dbReference type="ARBA" id="ARBA00004370"/>
    </source>
</evidence>
<dbReference type="EMBL" id="CP036290">
    <property type="protein sequence ID" value="QDU85946.1"/>
    <property type="molecule type" value="Genomic_DNA"/>
</dbReference>
<dbReference type="Gene3D" id="3.90.1310.10">
    <property type="entry name" value="Penicillin-binding protein 2a (Domain 2)"/>
    <property type="match status" value="1"/>
</dbReference>
<dbReference type="PANTHER" id="PTHR30627:SF6">
    <property type="entry name" value="BETA-LACTAMASE YBXI-RELATED"/>
    <property type="match status" value="1"/>
</dbReference>
<evidence type="ECO:0000259" key="11">
    <source>
        <dbReference type="Pfam" id="PF03717"/>
    </source>
</evidence>
<dbReference type="SUPFAM" id="SSF56601">
    <property type="entry name" value="beta-lactamase/transpeptidase-like"/>
    <property type="match status" value="1"/>
</dbReference>
<dbReference type="GO" id="GO:0071555">
    <property type="term" value="P:cell wall organization"/>
    <property type="evidence" value="ECO:0007669"/>
    <property type="project" value="TreeGrafter"/>
</dbReference>
<keyword evidence="7" id="KW-0378">Hydrolase</keyword>
<evidence type="ECO:0000256" key="8">
    <source>
        <dbReference type="ARBA" id="ARBA00023136"/>
    </source>
</evidence>